<dbReference type="Proteomes" id="UP000431269">
    <property type="component" value="Chromosome"/>
</dbReference>
<reference evidence="2" key="1">
    <citation type="submission" date="2019-12" db="EMBL/GenBank/DDBJ databases">
        <title>Complete genome of Terracaulis silvestris 0127_4.</title>
        <authorList>
            <person name="Vieira S."/>
            <person name="Riedel T."/>
            <person name="Sproer C."/>
            <person name="Pascual J."/>
            <person name="Boedeker C."/>
            <person name="Overmann J."/>
        </authorList>
    </citation>
    <scope>NUCLEOTIDE SEQUENCE [LARGE SCALE GENOMIC DNA]</scope>
    <source>
        <strain evidence="2">0127_4</strain>
    </source>
</reference>
<name>A0A6I6MQA0_9CAUL</name>
<keyword evidence="2" id="KW-1185">Reference proteome</keyword>
<accession>A0A6I6MQA0</accession>
<dbReference type="EMBL" id="CP047045">
    <property type="protein sequence ID" value="QGZ93333.1"/>
    <property type="molecule type" value="Genomic_DNA"/>
</dbReference>
<gene>
    <name evidence="1" type="ORF">DSM104635_00143</name>
</gene>
<evidence type="ECO:0000313" key="1">
    <source>
        <dbReference type="EMBL" id="QGZ93333.1"/>
    </source>
</evidence>
<organism evidence="1 2">
    <name type="scientific">Terricaulis silvestris</name>
    <dbReference type="NCBI Taxonomy" id="2686094"/>
    <lineage>
        <taxon>Bacteria</taxon>
        <taxon>Pseudomonadati</taxon>
        <taxon>Pseudomonadota</taxon>
        <taxon>Alphaproteobacteria</taxon>
        <taxon>Caulobacterales</taxon>
        <taxon>Caulobacteraceae</taxon>
        <taxon>Terricaulis</taxon>
    </lineage>
</organism>
<dbReference type="AlphaFoldDB" id="A0A6I6MQA0"/>
<protein>
    <submittedName>
        <fullName evidence="1">Uncharacterized protein</fullName>
    </submittedName>
</protein>
<proteinExistence type="predicted"/>
<evidence type="ECO:0000313" key="2">
    <source>
        <dbReference type="Proteomes" id="UP000431269"/>
    </source>
</evidence>
<dbReference type="KEGG" id="tsv:DSM104635_00143"/>
<sequence>MLSLTEALVDFDIGPGRRIEMPTKTIAEPVGRPEAEAKSALNVGGFGANTVRLVRAASIPQRDRRVGTRLLIEPR</sequence>